<dbReference type="Proteomes" id="UP001607302">
    <property type="component" value="Unassembled WGS sequence"/>
</dbReference>
<dbReference type="AlphaFoldDB" id="A0ABD2A4T9"/>
<evidence type="ECO:0008006" key="4">
    <source>
        <dbReference type="Google" id="ProtNLM"/>
    </source>
</evidence>
<name>A0ABD2A4T9_VESSQ</name>
<evidence type="ECO:0000313" key="2">
    <source>
        <dbReference type="EMBL" id="KAL2715651.1"/>
    </source>
</evidence>
<protein>
    <recommendedName>
        <fullName evidence="4">Secreted protein</fullName>
    </recommendedName>
</protein>
<gene>
    <name evidence="2" type="ORF">V1478_015349</name>
</gene>
<accession>A0ABD2A4T9</accession>
<keyword evidence="1" id="KW-0732">Signal</keyword>
<comment type="caution">
    <text evidence="2">The sequence shown here is derived from an EMBL/GenBank/DDBJ whole genome shotgun (WGS) entry which is preliminary data.</text>
</comment>
<feature type="chain" id="PRO_5044786666" description="Secreted protein" evidence="1">
    <location>
        <begin position="20"/>
        <end position="124"/>
    </location>
</feature>
<dbReference type="EMBL" id="JAUDFV010000155">
    <property type="protein sequence ID" value="KAL2715651.1"/>
    <property type="molecule type" value="Genomic_DNA"/>
</dbReference>
<proteinExistence type="predicted"/>
<feature type="non-terminal residue" evidence="2">
    <location>
        <position position="124"/>
    </location>
</feature>
<reference evidence="2 3" key="1">
    <citation type="journal article" date="2024" name="Ann. Entomol. Soc. Am.">
        <title>Genomic analyses of the southern and eastern yellowjacket wasps (Hymenoptera: Vespidae) reveal evolutionary signatures of social life.</title>
        <authorList>
            <person name="Catto M.A."/>
            <person name="Caine P.B."/>
            <person name="Orr S.E."/>
            <person name="Hunt B.G."/>
            <person name="Goodisman M.A.D."/>
        </authorList>
    </citation>
    <scope>NUCLEOTIDE SEQUENCE [LARGE SCALE GENOMIC DNA]</scope>
    <source>
        <strain evidence="2">233</strain>
        <tissue evidence="2">Head and thorax</tissue>
    </source>
</reference>
<feature type="signal peptide" evidence="1">
    <location>
        <begin position="1"/>
        <end position="19"/>
    </location>
</feature>
<organism evidence="2 3">
    <name type="scientific">Vespula squamosa</name>
    <name type="common">Southern yellow jacket</name>
    <name type="synonym">Wasp</name>
    <dbReference type="NCBI Taxonomy" id="30214"/>
    <lineage>
        <taxon>Eukaryota</taxon>
        <taxon>Metazoa</taxon>
        <taxon>Ecdysozoa</taxon>
        <taxon>Arthropoda</taxon>
        <taxon>Hexapoda</taxon>
        <taxon>Insecta</taxon>
        <taxon>Pterygota</taxon>
        <taxon>Neoptera</taxon>
        <taxon>Endopterygota</taxon>
        <taxon>Hymenoptera</taxon>
        <taxon>Apocrita</taxon>
        <taxon>Aculeata</taxon>
        <taxon>Vespoidea</taxon>
        <taxon>Vespidae</taxon>
        <taxon>Vespinae</taxon>
        <taxon>Vespula</taxon>
    </lineage>
</organism>
<evidence type="ECO:0000313" key="3">
    <source>
        <dbReference type="Proteomes" id="UP001607302"/>
    </source>
</evidence>
<evidence type="ECO:0000256" key="1">
    <source>
        <dbReference type="SAM" id="SignalP"/>
    </source>
</evidence>
<keyword evidence="3" id="KW-1185">Reference proteome</keyword>
<sequence length="124" mass="14666">MDVKHLFLVFLLFVERYRLEYVRQRKVSNISSMSLHINENFQKHAIIVWIDIAILTLKIRHNVLAAQLTATEKKCVLLIIVTECSHKQPYVPPEVTIKKKKSQYIFVNTLWKNSDHYCKKIVIT</sequence>